<gene>
    <name evidence="2" type="ORF">G3I46_37475</name>
</gene>
<organism evidence="2 3">
    <name type="scientific">Streptomyces coelicoflavus</name>
    <dbReference type="NCBI Taxonomy" id="285562"/>
    <lineage>
        <taxon>Bacteria</taxon>
        <taxon>Bacillati</taxon>
        <taxon>Actinomycetota</taxon>
        <taxon>Actinomycetes</taxon>
        <taxon>Kitasatosporales</taxon>
        <taxon>Streptomycetaceae</taxon>
        <taxon>Streptomyces</taxon>
    </lineage>
</organism>
<proteinExistence type="predicted"/>
<accession>A0A6N9UWN2</accession>
<name>A0A6N9UWN2_9ACTN</name>
<dbReference type="Proteomes" id="UP000469545">
    <property type="component" value="Unassembled WGS sequence"/>
</dbReference>
<protein>
    <submittedName>
        <fullName evidence="2">Uncharacterized protein</fullName>
    </submittedName>
</protein>
<dbReference type="EMBL" id="JAAGMB010000897">
    <property type="protein sequence ID" value="NEB22127.1"/>
    <property type="molecule type" value="Genomic_DNA"/>
</dbReference>
<feature type="compositionally biased region" description="Basic residues" evidence="1">
    <location>
        <begin position="1"/>
        <end position="14"/>
    </location>
</feature>
<evidence type="ECO:0000313" key="2">
    <source>
        <dbReference type="EMBL" id="NEB22127.1"/>
    </source>
</evidence>
<evidence type="ECO:0000256" key="1">
    <source>
        <dbReference type="SAM" id="MobiDB-lite"/>
    </source>
</evidence>
<feature type="region of interest" description="Disordered" evidence="1">
    <location>
        <begin position="1"/>
        <end position="20"/>
    </location>
</feature>
<dbReference type="AlphaFoldDB" id="A0A6N9UWN2"/>
<dbReference type="RefSeq" id="WP_164143451.1">
    <property type="nucleotide sequence ID" value="NZ_JAAGMB010000897.1"/>
</dbReference>
<reference evidence="2 3" key="1">
    <citation type="submission" date="2020-01" db="EMBL/GenBank/DDBJ databases">
        <title>Insect and environment-associated Actinomycetes.</title>
        <authorList>
            <person name="Currrie C."/>
            <person name="Chevrette M."/>
            <person name="Carlson C."/>
            <person name="Stubbendieck R."/>
            <person name="Wendt-Pienkowski E."/>
        </authorList>
    </citation>
    <scope>NUCLEOTIDE SEQUENCE [LARGE SCALE GENOMIC DNA]</scope>
    <source>
        <strain evidence="2 3">SID14172</strain>
    </source>
</reference>
<sequence>MGRQKPGKPRRSRNWSKQVEDALSQRCPDCLSSVTLRRISDGVNMIKLEHNSTCPNWGAKAAAAGIDRHQHDILHGVFETPEVI</sequence>
<comment type="caution">
    <text evidence="2">The sequence shown here is derived from an EMBL/GenBank/DDBJ whole genome shotgun (WGS) entry which is preliminary data.</text>
</comment>
<keyword evidence="3" id="KW-1185">Reference proteome</keyword>
<evidence type="ECO:0000313" key="3">
    <source>
        <dbReference type="Proteomes" id="UP000469545"/>
    </source>
</evidence>